<evidence type="ECO:0000256" key="1">
    <source>
        <dbReference type="ARBA" id="ARBA00010617"/>
    </source>
</evidence>
<dbReference type="GO" id="GO:0016705">
    <property type="term" value="F:oxidoreductase activity, acting on paired donors, with incorporation or reduction of molecular oxygen"/>
    <property type="evidence" value="ECO:0007669"/>
    <property type="project" value="InterPro"/>
</dbReference>
<dbReference type="GO" id="GO:0020037">
    <property type="term" value="F:heme binding"/>
    <property type="evidence" value="ECO:0007669"/>
    <property type="project" value="InterPro"/>
</dbReference>
<evidence type="ECO:0000256" key="2">
    <source>
        <dbReference type="SAM" id="Phobius"/>
    </source>
</evidence>
<accession>A0AAN8VH03</accession>
<dbReference type="PANTHER" id="PTHR47950">
    <property type="entry name" value="CYTOCHROME P450, FAMILY 76, SUBFAMILY C, POLYPEPTIDE 5-RELATED"/>
    <property type="match status" value="1"/>
</dbReference>
<dbReference type="PRINTS" id="PR00463">
    <property type="entry name" value="EP450I"/>
</dbReference>
<evidence type="ECO:0000313" key="4">
    <source>
        <dbReference type="Proteomes" id="UP001370490"/>
    </source>
</evidence>
<proteinExistence type="inferred from homology"/>
<keyword evidence="2" id="KW-0472">Membrane</keyword>
<dbReference type="GO" id="GO:0004497">
    <property type="term" value="F:monooxygenase activity"/>
    <property type="evidence" value="ECO:0007669"/>
    <property type="project" value="InterPro"/>
</dbReference>
<gene>
    <name evidence="3" type="ORF">RJ641_035068</name>
</gene>
<dbReference type="Pfam" id="PF00067">
    <property type="entry name" value="p450"/>
    <property type="match status" value="1"/>
</dbReference>
<evidence type="ECO:0000313" key="3">
    <source>
        <dbReference type="EMBL" id="KAK6934913.1"/>
    </source>
</evidence>
<dbReference type="AlphaFoldDB" id="A0AAN8VH03"/>
<protein>
    <submittedName>
        <fullName evidence="3">Cytochrome P450</fullName>
    </submittedName>
</protein>
<dbReference type="SUPFAM" id="SSF48264">
    <property type="entry name" value="Cytochrome P450"/>
    <property type="match status" value="1"/>
</dbReference>
<dbReference type="PANTHER" id="PTHR47950:SF44">
    <property type="entry name" value="CYTOCHROME P450, FAMILY 76, SUBFAMILY C, POLYPEPTIDE 5-RELATED"/>
    <property type="match status" value="1"/>
</dbReference>
<comment type="caution">
    <text evidence="3">The sequence shown here is derived from an EMBL/GenBank/DDBJ whole genome shotgun (WGS) entry which is preliminary data.</text>
</comment>
<comment type="similarity">
    <text evidence="1">Belongs to the cytochrome P450 family.</text>
</comment>
<dbReference type="Proteomes" id="UP001370490">
    <property type="component" value="Unassembled WGS sequence"/>
</dbReference>
<keyword evidence="4" id="KW-1185">Reference proteome</keyword>
<reference evidence="3 4" key="1">
    <citation type="submission" date="2023-12" db="EMBL/GenBank/DDBJ databases">
        <title>A high-quality genome assembly for Dillenia turbinata (Dilleniales).</title>
        <authorList>
            <person name="Chanderbali A."/>
        </authorList>
    </citation>
    <scope>NUCLEOTIDE SEQUENCE [LARGE SCALE GENOMIC DNA]</scope>
    <source>
        <strain evidence="3">LSX21</strain>
        <tissue evidence="3">Leaf</tissue>
    </source>
</reference>
<dbReference type="InterPro" id="IPR036396">
    <property type="entry name" value="Cyt_P450_sf"/>
</dbReference>
<keyword evidence="2" id="KW-0812">Transmembrane</keyword>
<dbReference type="InterPro" id="IPR001128">
    <property type="entry name" value="Cyt_P450"/>
</dbReference>
<name>A0AAN8VH03_9MAGN</name>
<dbReference type="Gene3D" id="1.10.630.10">
    <property type="entry name" value="Cytochrome P450"/>
    <property type="match status" value="1"/>
</dbReference>
<sequence length="303" mass="34659">MEIFLYTLLALISFLWFFILNPRLNRSSSKKLPPGPTGLPVVGYLLQLGTKPHIKFAELSKRYGPLISVKFGSVITIVASSPEFAKQILQKHDQIFSGRPVPDAIQAQPNPEATIAWVPGGHQWKNRRRICNTLFTTQRLDMLQHLRVEKARIVRALIRKHCGSGDPLDLGRLEFAISLNLISNTIFSVDLVDPDSDSAQEFKDLVWRIMEDAGNPNVSDYFPMIRRFDLQGVKRHIRPSYVRLHEIFDKLIDQRLKARELDPMTRKGDFLDILLDQCEENGSEFSRVTIKPMMVVDLALKNK</sequence>
<feature type="transmembrane region" description="Helical" evidence="2">
    <location>
        <begin position="6"/>
        <end position="24"/>
    </location>
</feature>
<organism evidence="3 4">
    <name type="scientific">Dillenia turbinata</name>
    <dbReference type="NCBI Taxonomy" id="194707"/>
    <lineage>
        <taxon>Eukaryota</taxon>
        <taxon>Viridiplantae</taxon>
        <taxon>Streptophyta</taxon>
        <taxon>Embryophyta</taxon>
        <taxon>Tracheophyta</taxon>
        <taxon>Spermatophyta</taxon>
        <taxon>Magnoliopsida</taxon>
        <taxon>eudicotyledons</taxon>
        <taxon>Gunneridae</taxon>
        <taxon>Pentapetalae</taxon>
        <taxon>Dilleniales</taxon>
        <taxon>Dilleniaceae</taxon>
        <taxon>Dillenia</taxon>
    </lineage>
</organism>
<keyword evidence="2" id="KW-1133">Transmembrane helix</keyword>
<dbReference type="EMBL" id="JBAMMX010000008">
    <property type="protein sequence ID" value="KAK6934913.1"/>
    <property type="molecule type" value="Genomic_DNA"/>
</dbReference>
<dbReference type="GO" id="GO:0005506">
    <property type="term" value="F:iron ion binding"/>
    <property type="evidence" value="ECO:0007669"/>
    <property type="project" value="InterPro"/>
</dbReference>
<dbReference type="InterPro" id="IPR002401">
    <property type="entry name" value="Cyt_P450_E_grp-I"/>
</dbReference>